<dbReference type="InterPro" id="IPR001789">
    <property type="entry name" value="Sig_transdc_resp-reg_receiver"/>
</dbReference>
<evidence type="ECO:0000259" key="2">
    <source>
        <dbReference type="PROSITE" id="PS50110"/>
    </source>
</evidence>
<evidence type="ECO:0000313" key="4">
    <source>
        <dbReference type="Proteomes" id="UP000279959"/>
    </source>
</evidence>
<keyword evidence="1" id="KW-0597">Phosphoprotein</keyword>
<organism evidence="3 4">
    <name type="scientific">Sphingobium amiense</name>
    <dbReference type="NCBI Taxonomy" id="135719"/>
    <lineage>
        <taxon>Bacteria</taxon>
        <taxon>Pseudomonadati</taxon>
        <taxon>Pseudomonadota</taxon>
        <taxon>Alphaproteobacteria</taxon>
        <taxon>Sphingomonadales</taxon>
        <taxon>Sphingomonadaceae</taxon>
        <taxon>Sphingobium</taxon>
    </lineage>
</organism>
<sequence>MAQGNRILLVEDDLAVASLIADMLEDASYEVDGPYATLSEGVAALADHMPSGAVLDIHLRGSDVDLLADDLDSYAIPYVLCSGAGEHPMVEAHPQALFILKPDIGEKLLSALRHMLH</sequence>
<evidence type="ECO:0000256" key="1">
    <source>
        <dbReference type="PROSITE-ProRule" id="PRU00169"/>
    </source>
</evidence>
<dbReference type="SMART" id="SM00448">
    <property type="entry name" value="REC"/>
    <property type="match status" value="1"/>
</dbReference>
<feature type="modified residue" description="4-aspartylphosphate" evidence="1">
    <location>
        <position position="56"/>
    </location>
</feature>
<proteinExistence type="predicted"/>
<dbReference type="KEGG" id="sami:SAMIE_1006430"/>
<dbReference type="GO" id="GO:0000160">
    <property type="term" value="P:phosphorelay signal transduction system"/>
    <property type="evidence" value="ECO:0007669"/>
    <property type="project" value="InterPro"/>
</dbReference>
<dbReference type="AlphaFoldDB" id="A0A494W9P9"/>
<name>A0A494W9P9_9SPHN</name>
<reference evidence="3 4" key="1">
    <citation type="submission" date="2018-05" db="EMBL/GenBank/DDBJ databases">
        <title>Complete Genome Sequence of the Nonylphenol-Degrading Bacterium Sphingobium amiense DSM 16289T.</title>
        <authorList>
            <person name="Ootsuka M."/>
            <person name="Nishizawa T."/>
            <person name="Ohta H."/>
        </authorList>
    </citation>
    <scope>NUCLEOTIDE SEQUENCE [LARGE SCALE GENOMIC DNA]</scope>
    <source>
        <strain evidence="3 4">DSM 16289</strain>
    </source>
</reference>
<protein>
    <submittedName>
        <fullName evidence="3">Response regulator</fullName>
    </submittedName>
</protein>
<feature type="domain" description="Response regulatory" evidence="2">
    <location>
        <begin position="6"/>
        <end position="116"/>
    </location>
</feature>
<dbReference type="InterPro" id="IPR011006">
    <property type="entry name" value="CheY-like_superfamily"/>
</dbReference>
<dbReference type="SUPFAM" id="SSF52172">
    <property type="entry name" value="CheY-like"/>
    <property type="match status" value="1"/>
</dbReference>
<dbReference type="PROSITE" id="PS50110">
    <property type="entry name" value="RESPONSE_REGULATORY"/>
    <property type="match status" value="1"/>
</dbReference>
<accession>A0A494W9P9</accession>
<keyword evidence="4" id="KW-1185">Reference proteome</keyword>
<dbReference type="EMBL" id="AP018664">
    <property type="protein sequence ID" value="BBD97142.1"/>
    <property type="molecule type" value="Genomic_DNA"/>
</dbReference>
<evidence type="ECO:0000313" key="3">
    <source>
        <dbReference type="EMBL" id="BBD97142.1"/>
    </source>
</evidence>
<dbReference type="Gene3D" id="3.40.50.2300">
    <property type="match status" value="1"/>
</dbReference>
<dbReference type="Proteomes" id="UP000279959">
    <property type="component" value="Chromosome"/>
</dbReference>
<gene>
    <name evidence="3" type="ORF">SAMIE_1006430</name>
</gene>